<sequence>MTSTTGDIALHSSVRWARKWDSSLLGCCLYGKKDAFLCLHYIYIRTPNPLDGHSERHGDTILHCAIAGGLL</sequence>
<evidence type="ECO:0000313" key="1">
    <source>
        <dbReference type="EMBL" id="KAI5315902.1"/>
    </source>
</evidence>
<gene>
    <name evidence="1" type="ORF">L3X38_045078</name>
</gene>
<dbReference type="AlphaFoldDB" id="A0AAD4V1Z4"/>
<comment type="caution">
    <text evidence="1">The sequence shown here is derived from an EMBL/GenBank/DDBJ whole genome shotgun (WGS) entry which is preliminary data.</text>
</comment>
<protein>
    <recommendedName>
        <fullName evidence="3">Ankyrin repeat family protein</fullName>
    </recommendedName>
</protein>
<evidence type="ECO:0000313" key="2">
    <source>
        <dbReference type="Proteomes" id="UP001054821"/>
    </source>
</evidence>
<evidence type="ECO:0008006" key="3">
    <source>
        <dbReference type="Google" id="ProtNLM"/>
    </source>
</evidence>
<accession>A0AAD4V1Z4</accession>
<reference evidence="1 2" key="1">
    <citation type="journal article" date="2022" name="G3 (Bethesda)">
        <title>Whole-genome sequence and methylome profiling of the almond [Prunus dulcis (Mill.) D.A. Webb] cultivar 'Nonpareil'.</title>
        <authorList>
            <person name="D'Amico-Willman K.M."/>
            <person name="Ouma W.Z."/>
            <person name="Meulia T."/>
            <person name="Sideli G.M."/>
            <person name="Gradziel T.M."/>
            <person name="Fresnedo-Ramirez J."/>
        </authorList>
    </citation>
    <scope>NUCLEOTIDE SEQUENCE [LARGE SCALE GENOMIC DNA]</scope>
    <source>
        <strain evidence="1">Clone GOH B32 T37-40</strain>
    </source>
</reference>
<name>A0AAD4V1Z4_PRUDU</name>
<keyword evidence="2" id="KW-1185">Reference proteome</keyword>
<organism evidence="1 2">
    <name type="scientific">Prunus dulcis</name>
    <name type="common">Almond</name>
    <name type="synonym">Amygdalus dulcis</name>
    <dbReference type="NCBI Taxonomy" id="3755"/>
    <lineage>
        <taxon>Eukaryota</taxon>
        <taxon>Viridiplantae</taxon>
        <taxon>Streptophyta</taxon>
        <taxon>Embryophyta</taxon>
        <taxon>Tracheophyta</taxon>
        <taxon>Spermatophyta</taxon>
        <taxon>Magnoliopsida</taxon>
        <taxon>eudicotyledons</taxon>
        <taxon>Gunneridae</taxon>
        <taxon>Pentapetalae</taxon>
        <taxon>rosids</taxon>
        <taxon>fabids</taxon>
        <taxon>Rosales</taxon>
        <taxon>Rosaceae</taxon>
        <taxon>Amygdaloideae</taxon>
        <taxon>Amygdaleae</taxon>
        <taxon>Prunus</taxon>
    </lineage>
</organism>
<dbReference type="EMBL" id="JAJFAZ020000008">
    <property type="protein sequence ID" value="KAI5315902.1"/>
    <property type="molecule type" value="Genomic_DNA"/>
</dbReference>
<dbReference type="Proteomes" id="UP001054821">
    <property type="component" value="Chromosome 8"/>
</dbReference>
<proteinExistence type="predicted"/>